<keyword evidence="4" id="KW-1185">Reference proteome</keyword>
<evidence type="ECO:0000256" key="1">
    <source>
        <dbReference type="SAM" id="SignalP"/>
    </source>
</evidence>
<accession>A0ABQ1WIR3</accession>
<dbReference type="SUPFAM" id="SSF54427">
    <property type="entry name" value="NTF2-like"/>
    <property type="match status" value="1"/>
</dbReference>
<evidence type="ECO:0000313" key="4">
    <source>
        <dbReference type="Proteomes" id="UP000605733"/>
    </source>
</evidence>
<sequence length="166" mass="18741">MKLLKFLPLFALLFIYSCNDAEKKETDDMDDMAEQAEIRDPAESNKQWIDSWNSNDVATLDSLTSSSAVLYMEGGSMSSDSIRAWYKNAAPMMKALKTQPEANYSGKDIAYEAGTYSYQIKGDSLNNTYNGAYTLIWKKTNNDWKLQVMNITDKASDSTATEMEEE</sequence>
<name>A0ABQ1WIR3_9FLAO</name>
<evidence type="ECO:0000313" key="3">
    <source>
        <dbReference type="EMBL" id="GGG31991.1"/>
    </source>
</evidence>
<dbReference type="RefSeq" id="WP_011710918.1">
    <property type="nucleotide sequence ID" value="NZ_BMIX01000002.1"/>
</dbReference>
<dbReference type="InterPro" id="IPR027843">
    <property type="entry name" value="DUF4440"/>
</dbReference>
<dbReference type="Pfam" id="PF14534">
    <property type="entry name" value="DUF4440"/>
    <property type="match status" value="1"/>
</dbReference>
<dbReference type="EMBL" id="BMIX01000002">
    <property type="protein sequence ID" value="GGG31991.1"/>
    <property type="molecule type" value="Genomic_DNA"/>
</dbReference>
<proteinExistence type="predicted"/>
<gene>
    <name evidence="3" type="ORF">GCM10011532_14330</name>
</gene>
<dbReference type="PROSITE" id="PS51257">
    <property type="entry name" value="PROKAR_LIPOPROTEIN"/>
    <property type="match status" value="1"/>
</dbReference>
<comment type="caution">
    <text evidence="3">The sequence shown here is derived from an EMBL/GenBank/DDBJ whole genome shotgun (WGS) entry which is preliminary data.</text>
</comment>
<protein>
    <recommendedName>
        <fullName evidence="2">DUF4440 domain-containing protein</fullName>
    </recommendedName>
</protein>
<reference evidence="4" key="1">
    <citation type="journal article" date="2019" name="Int. J. Syst. Evol. Microbiol.">
        <title>The Global Catalogue of Microorganisms (GCM) 10K type strain sequencing project: providing services to taxonomists for standard genome sequencing and annotation.</title>
        <authorList>
            <consortium name="The Broad Institute Genomics Platform"/>
            <consortium name="The Broad Institute Genome Sequencing Center for Infectious Disease"/>
            <person name="Wu L."/>
            <person name="Ma J."/>
        </authorList>
    </citation>
    <scope>NUCLEOTIDE SEQUENCE [LARGE SCALE GENOMIC DNA]</scope>
    <source>
        <strain evidence="4">CGMCC 1.15422</strain>
    </source>
</reference>
<dbReference type="Proteomes" id="UP000605733">
    <property type="component" value="Unassembled WGS sequence"/>
</dbReference>
<feature type="chain" id="PRO_5045354015" description="DUF4440 domain-containing protein" evidence="1">
    <location>
        <begin position="21"/>
        <end position="166"/>
    </location>
</feature>
<organism evidence="3 4">
    <name type="scientific">Christiangramia forsetii</name>
    <dbReference type="NCBI Taxonomy" id="411153"/>
    <lineage>
        <taxon>Bacteria</taxon>
        <taxon>Pseudomonadati</taxon>
        <taxon>Bacteroidota</taxon>
        <taxon>Flavobacteriia</taxon>
        <taxon>Flavobacteriales</taxon>
        <taxon>Flavobacteriaceae</taxon>
        <taxon>Christiangramia</taxon>
    </lineage>
</organism>
<keyword evidence="1" id="KW-0732">Signal</keyword>
<feature type="signal peptide" evidence="1">
    <location>
        <begin position="1"/>
        <end position="20"/>
    </location>
</feature>
<feature type="domain" description="DUF4440" evidence="2">
    <location>
        <begin position="46"/>
        <end position="146"/>
    </location>
</feature>
<evidence type="ECO:0000259" key="2">
    <source>
        <dbReference type="Pfam" id="PF14534"/>
    </source>
</evidence>
<dbReference type="InterPro" id="IPR032710">
    <property type="entry name" value="NTF2-like_dom_sf"/>
</dbReference>
<dbReference type="Gene3D" id="3.10.450.50">
    <property type="match status" value="1"/>
</dbReference>